<dbReference type="InterPro" id="IPR009190">
    <property type="entry name" value="DUF1462"/>
</dbReference>
<evidence type="ECO:0000313" key="2">
    <source>
        <dbReference type="Proteomes" id="UP001156102"/>
    </source>
</evidence>
<dbReference type="InterPro" id="IPR038218">
    <property type="entry name" value="YuzD-like_sp"/>
</dbReference>
<protein>
    <submittedName>
        <fullName evidence="1">YuzD family protein</fullName>
    </submittedName>
</protein>
<dbReference type="AlphaFoldDB" id="A0AA41X6M4"/>
<evidence type="ECO:0000313" key="1">
    <source>
        <dbReference type="EMBL" id="MCP8969782.1"/>
    </source>
</evidence>
<comment type="caution">
    <text evidence="1">The sequence shown here is derived from an EMBL/GenBank/DDBJ whole genome shotgun (WGS) entry which is preliminary data.</text>
</comment>
<accession>A0AA41X6M4</accession>
<dbReference type="Gene3D" id="3.40.30.30">
    <property type="entry name" value="Hypothetical protein sa0798"/>
    <property type="match status" value="1"/>
</dbReference>
<dbReference type="Proteomes" id="UP001156102">
    <property type="component" value="Unassembled WGS sequence"/>
</dbReference>
<keyword evidence="2" id="KW-1185">Reference proteome</keyword>
<dbReference type="EMBL" id="JANCLT010000007">
    <property type="protein sequence ID" value="MCP8969782.1"/>
    <property type="molecule type" value="Genomic_DNA"/>
</dbReference>
<proteinExistence type="predicted"/>
<sequence>MAKISVYGAKVLCASCVGAPSSIETFEWLQAAIGRKYPEQAFTYEYVDIFEPQEDADKQAFAERVVEEDLFYPVVLVNGEIAAEGIIRLQDVYREIEKVL</sequence>
<dbReference type="RefSeq" id="WP_254759700.1">
    <property type="nucleotide sequence ID" value="NZ_JANCLT010000007.1"/>
</dbReference>
<reference evidence="1" key="1">
    <citation type="submission" date="2022-07" db="EMBL/GenBank/DDBJ databases">
        <authorList>
            <person name="Li W.-J."/>
            <person name="Deng Q.-Q."/>
        </authorList>
    </citation>
    <scope>NUCLEOTIDE SEQUENCE</scope>
    <source>
        <strain evidence="1">SYSU M60031</strain>
    </source>
</reference>
<dbReference type="SUPFAM" id="SSF52833">
    <property type="entry name" value="Thioredoxin-like"/>
    <property type="match status" value="1"/>
</dbReference>
<dbReference type="InterPro" id="IPR036249">
    <property type="entry name" value="Thioredoxin-like_sf"/>
</dbReference>
<gene>
    <name evidence="1" type="ORF">NK662_14720</name>
</gene>
<organism evidence="1 2">
    <name type="scientific">Ectobacillus ponti</name>
    <dbReference type="NCBI Taxonomy" id="2961894"/>
    <lineage>
        <taxon>Bacteria</taxon>
        <taxon>Bacillati</taxon>
        <taxon>Bacillota</taxon>
        <taxon>Bacilli</taxon>
        <taxon>Bacillales</taxon>
        <taxon>Bacillaceae</taxon>
        <taxon>Ectobacillus</taxon>
    </lineage>
</organism>
<dbReference type="PIRSF" id="PIRSF010603">
    <property type="entry name" value="UCP010603"/>
    <property type="match status" value="1"/>
</dbReference>
<name>A0AA41X6M4_9BACI</name>
<dbReference type="Pfam" id="PF07315">
    <property type="entry name" value="DUF1462"/>
    <property type="match status" value="1"/>
</dbReference>